<dbReference type="Pfam" id="PF00072">
    <property type="entry name" value="Response_reg"/>
    <property type="match status" value="1"/>
</dbReference>
<evidence type="ECO:0000256" key="5">
    <source>
        <dbReference type="PROSITE-ProRule" id="PRU00169"/>
    </source>
</evidence>
<dbReference type="InterPro" id="IPR001789">
    <property type="entry name" value="Sig_transdc_resp-reg_receiver"/>
</dbReference>
<sequence>MPRSDKRVLLVDDHALVRGGLRALIGGFTGFTVVGEAADGREALARVAELTPDIVVMDLSMPGLNGLDATARIHAEHPDCAVLALSMHTAAHYVGEALRAGAAGYLIKDSAPKELEHGLRAVAAGQRYLSPQVAGQPPAAGGAPSGAEPLTARQREILQLIAEGRSTREIATRLFISVKTVETHRAQIMQRLGIFDVAGLTRHAIRIGLVSSEE</sequence>
<evidence type="ECO:0000313" key="8">
    <source>
        <dbReference type="EMBL" id="MBD8503472.1"/>
    </source>
</evidence>
<keyword evidence="4" id="KW-0804">Transcription</keyword>
<dbReference type="PROSITE" id="PS50043">
    <property type="entry name" value="HTH_LUXR_2"/>
    <property type="match status" value="1"/>
</dbReference>
<evidence type="ECO:0000313" key="9">
    <source>
        <dbReference type="Proteomes" id="UP000603602"/>
    </source>
</evidence>
<dbReference type="SUPFAM" id="SSF52172">
    <property type="entry name" value="CheY-like"/>
    <property type="match status" value="1"/>
</dbReference>
<dbReference type="InterPro" id="IPR058245">
    <property type="entry name" value="NreC/VraR/RcsB-like_REC"/>
</dbReference>
<dbReference type="Proteomes" id="UP000603602">
    <property type="component" value="Unassembled WGS sequence"/>
</dbReference>
<keyword evidence="1 5" id="KW-0597">Phosphoprotein</keyword>
<dbReference type="InterPro" id="IPR000792">
    <property type="entry name" value="Tscrpt_reg_LuxR_C"/>
</dbReference>
<dbReference type="PROSITE" id="PS50110">
    <property type="entry name" value="RESPONSE_REGULATORY"/>
    <property type="match status" value="1"/>
</dbReference>
<evidence type="ECO:0000256" key="3">
    <source>
        <dbReference type="ARBA" id="ARBA00023125"/>
    </source>
</evidence>
<feature type="modified residue" description="4-aspartylphosphate" evidence="5">
    <location>
        <position position="58"/>
    </location>
</feature>
<dbReference type="PANTHER" id="PTHR43214:SF41">
    <property type="entry name" value="NITRATE_NITRITE RESPONSE REGULATOR PROTEIN NARP"/>
    <property type="match status" value="1"/>
</dbReference>
<feature type="domain" description="Response regulatory" evidence="7">
    <location>
        <begin position="7"/>
        <end position="123"/>
    </location>
</feature>
<dbReference type="InterPro" id="IPR039420">
    <property type="entry name" value="WalR-like"/>
</dbReference>
<comment type="caution">
    <text evidence="8">The sequence shown here is derived from an EMBL/GenBank/DDBJ whole genome shotgun (WGS) entry which is preliminary data.</text>
</comment>
<evidence type="ECO:0000256" key="4">
    <source>
        <dbReference type="ARBA" id="ARBA00023163"/>
    </source>
</evidence>
<dbReference type="CDD" id="cd06170">
    <property type="entry name" value="LuxR_C_like"/>
    <property type="match status" value="1"/>
</dbReference>
<dbReference type="PRINTS" id="PR00038">
    <property type="entry name" value="HTHLUXR"/>
</dbReference>
<dbReference type="EMBL" id="JACYTO010000002">
    <property type="protein sequence ID" value="MBD8503472.1"/>
    <property type="molecule type" value="Genomic_DNA"/>
</dbReference>
<gene>
    <name evidence="8" type="ORF">IFO67_11310</name>
</gene>
<dbReference type="RefSeq" id="WP_187718306.1">
    <property type="nucleotide sequence ID" value="NZ_JACTAH010000002.1"/>
</dbReference>
<dbReference type="InterPro" id="IPR016032">
    <property type="entry name" value="Sig_transdc_resp-reg_C-effctor"/>
</dbReference>
<keyword evidence="3" id="KW-0238">DNA-binding</keyword>
<keyword evidence="2" id="KW-0805">Transcription regulation</keyword>
<dbReference type="Pfam" id="PF00196">
    <property type="entry name" value="GerE"/>
    <property type="match status" value="1"/>
</dbReference>
<evidence type="ECO:0000256" key="2">
    <source>
        <dbReference type="ARBA" id="ARBA00023015"/>
    </source>
</evidence>
<dbReference type="SMART" id="SM00421">
    <property type="entry name" value="HTH_LUXR"/>
    <property type="match status" value="1"/>
</dbReference>
<keyword evidence="9" id="KW-1185">Reference proteome</keyword>
<dbReference type="PANTHER" id="PTHR43214">
    <property type="entry name" value="TWO-COMPONENT RESPONSE REGULATOR"/>
    <property type="match status" value="1"/>
</dbReference>
<feature type="domain" description="HTH luxR-type" evidence="6">
    <location>
        <begin position="143"/>
        <end position="208"/>
    </location>
</feature>
<protein>
    <submittedName>
        <fullName evidence="8">Response regulator transcription factor</fullName>
    </submittedName>
</protein>
<organism evidence="8 9">
    <name type="scientific">Thauera sedimentorum</name>
    <dbReference type="NCBI Taxonomy" id="2767595"/>
    <lineage>
        <taxon>Bacteria</taxon>
        <taxon>Pseudomonadati</taxon>
        <taxon>Pseudomonadota</taxon>
        <taxon>Betaproteobacteria</taxon>
        <taxon>Rhodocyclales</taxon>
        <taxon>Zoogloeaceae</taxon>
        <taxon>Thauera</taxon>
    </lineage>
</organism>
<dbReference type="SUPFAM" id="SSF46894">
    <property type="entry name" value="C-terminal effector domain of the bipartite response regulators"/>
    <property type="match status" value="1"/>
</dbReference>
<accession>A0ABR9BB64</accession>
<proteinExistence type="predicted"/>
<dbReference type="CDD" id="cd17535">
    <property type="entry name" value="REC_NarL-like"/>
    <property type="match status" value="1"/>
</dbReference>
<evidence type="ECO:0000259" key="6">
    <source>
        <dbReference type="PROSITE" id="PS50043"/>
    </source>
</evidence>
<name>A0ABR9BB64_9RHOO</name>
<reference evidence="9" key="1">
    <citation type="submission" date="2023-07" db="EMBL/GenBank/DDBJ databases">
        <title>Thauera sp. CAU 1555 isolated from sand of Yaerae Beach.</title>
        <authorList>
            <person name="Kim W."/>
        </authorList>
    </citation>
    <scope>NUCLEOTIDE SEQUENCE [LARGE SCALE GENOMIC DNA]</scope>
    <source>
        <strain evidence="9">CAU 1555</strain>
    </source>
</reference>
<dbReference type="Gene3D" id="3.40.50.2300">
    <property type="match status" value="1"/>
</dbReference>
<evidence type="ECO:0000259" key="7">
    <source>
        <dbReference type="PROSITE" id="PS50110"/>
    </source>
</evidence>
<dbReference type="InterPro" id="IPR011006">
    <property type="entry name" value="CheY-like_superfamily"/>
</dbReference>
<dbReference type="SMART" id="SM00448">
    <property type="entry name" value="REC"/>
    <property type="match status" value="1"/>
</dbReference>
<evidence type="ECO:0000256" key="1">
    <source>
        <dbReference type="ARBA" id="ARBA00022553"/>
    </source>
</evidence>